<accession>A0ABP7NX07</accession>
<reference evidence="4" key="1">
    <citation type="journal article" date="2019" name="Int. J. Syst. Evol. Microbiol.">
        <title>The Global Catalogue of Microorganisms (GCM) 10K type strain sequencing project: providing services to taxonomists for standard genome sequencing and annotation.</title>
        <authorList>
            <consortium name="The Broad Institute Genomics Platform"/>
            <consortium name="The Broad Institute Genome Sequencing Center for Infectious Disease"/>
            <person name="Wu L."/>
            <person name="Ma J."/>
        </authorList>
    </citation>
    <scope>NUCLEOTIDE SEQUENCE [LARGE SCALE GENOMIC DNA]</scope>
    <source>
        <strain evidence="4">JCM 16923</strain>
    </source>
</reference>
<dbReference type="PANTHER" id="PTHR39428">
    <property type="entry name" value="F420H(2)-DEPENDENT QUINONE REDUCTASE RV1261C"/>
    <property type="match status" value="1"/>
</dbReference>
<gene>
    <name evidence="3" type="ORF">GCM10022231_12400</name>
</gene>
<dbReference type="Gene3D" id="2.30.110.10">
    <property type="entry name" value="Electron Transport, Fmn-binding Protein, Chain A"/>
    <property type="match status" value="1"/>
</dbReference>
<dbReference type="InterPro" id="IPR004378">
    <property type="entry name" value="F420H2_quin_Rdtase"/>
</dbReference>
<dbReference type="Pfam" id="PF04075">
    <property type="entry name" value="F420H2_quin_red"/>
    <property type="match status" value="1"/>
</dbReference>
<dbReference type="NCBIfam" id="TIGR00026">
    <property type="entry name" value="hi_GC_TIGR00026"/>
    <property type="match status" value="1"/>
</dbReference>
<proteinExistence type="inferred from homology"/>
<organism evidence="3 4">
    <name type="scientific">Gordonia caeni</name>
    <dbReference type="NCBI Taxonomy" id="1007097"/>
    <lineage>
        <taxon>Bacteria</taxon>
        <taxon>Bacillati</taxon>
        <taxon>Actinomycetota</taxon>
        <taxon>Actinomycetes</taxon>
        <taxon>Mycobacteriales</taxon>
        <taxon>Gordoniaceae</taxon>
        <taxon>Gordonia</taxon>
    </lineage>
</organism>
<sequence>MDPSRRPAQLDSPIVAALIKVGSRLNTRLYKVTGGRLGNRWRVGAAFTKPAPVGLLTTVGRKSGQRRTAPLIYLRDDSTGTERFVVVASQGGLPRNPAWYLNLVAEPDVEFQIGGRTHSLRARTADPDERAALWPALVDLYADYDTYAAWTDREIPVVICEPRT</sequence>
<name>A0ABP7NX07_9ACTN</name>
<evidence type="ECO:0000256" key="1">
    <source>
        <dbReference type="ARBA" id="ARBA00008710"/>
    </source>
</evidence>
<dbReference type="InterPro" id="IPR012349">
    <property type="entry name" value="Split_barrel_FMN-bd"/>
</dbReference>
<comment type="catalytic activity">
    <reaction evidence="2">
        <text>oxidized coenzyme F420-(gamma-L-Glu)(n) + a quinol + H(+) = reduced coenzyme F420-(gamma-L-Glu)(n) + a quinone</text>
        <dbReference type="Rhea" id="RHEA:39663"/>
        <dbReference type="Rhea" id="RHEA-COMP:12939"/>
        <dbReference type="Rhea" id="RHEA-COMP:14378"/>
        <dbReference type="ChEBI" id="CHEBI:15378"/>
        <dbReference type="ChEBI" id="CHEBI:24646"/>
        <dbReference type="ChEBI" id="CHEBI:132124"/>
        <dbReference type="ChEBI" id="CHEBI:133980"/>
        <dbReference type="ChEBI" id="CHEBI:139511"/>
    </reaction>
</comment>
<evidence type="ECO:0000256" key="2">
    <source>
        <dbReference type="ARBA" id="ARBA00049106"/>
    </source>
</evidence>
<dbReference type="Proteomes" id="UP001418444">
    <property type="component" value="Unassembled WGS sequence"/>
</dbReference>
<protein>
    <submittedName>
        <fullName evidence="3">Nitroreductase family deazaflavin-dependent oxidoreductase</fullName>
    </submittedName>
</protein>
<comment type="caution">
    <text evidence="3">The sequence shown here is derived from an EMBL/GenBank/DDBJ whole genome shotgun (WGS) entry which is preliminary data.</text>
</comment>
<dbReference type="EMBL" id="BAAAZW010000003">
    <property type="protein sequence ID" value="GAA3955335.1"/>
    <property type="molecule type" value="Genomic_DNA"/>
</dbReference>
<evidence type="ECO:0000313" key="3">
    <source>
        <dbReference type="EMBL" id="GAA3955335.1"/>
    </source>
</evidence>
<dbReference type="PANTHER" id="PTHR39428:SF3">
    <property type="entry name" value="DEAZAFLAVIN-DEPENDENT NITROREDUCTASE"/>
    <property type="match status" value="1"/>
</dbReference>
<dbReference type="SUPFAM" id="SSF50475">
    <property type="entry name" value="FMN-binding split barrel"/>
    <property type="match status" value="1"/>
</dbReference>
<comment type="similarity">
    <text evidence="1">Belongs to the F420H(2)-dependent quinone reductase family.</text>
</comment>
<dbReference type="RefSeq" id="WP_344781731.1">
    <property type="nucleotide sequence ID" value="NZ_BAAAZW010000003.1"/>
</dbReference>
<evidence type="ECO:0000313" key="4">
    <source>
        <dbReference type="Proteomes" id="UP001418444"/>
    </source>
</evidence>
<keyword evidence="4" id="KW-1185">Reference proteome</keyword>